<reference evidence="3" key="1">
    <citation type="submission" date="2018-06" db="EMBL/GenBank/DDBJ databases">
        <authorList>
            <person name="Zhirakovskaya E."/>
        </authorList>
    </citation>
    <scope>NUCLEOTIDE SEQUENCE</scope>
</reference>
<dbReference type="SUPFAM" id="SSF159133">
    <property type="entry name" value="EutN/CcmL-like"/>
    <property type="match status" value="1"/>
</dbReference>
<keyword evidence="2" id="KW-1283">Bacterial microcompartment</keyword>
<protein>
    <submittedName>
        <fullName evidence="3">Putative carboxysome peptide B</fullName>
    </submittedName>
</protein>
<dbReference type="InterPro" id="IPR014077">
    <property type="entry name" value="CsoS4B"/>
</dbReference>
<dbReference type="AlphaFoldDB" id="A0A3B0Z774"/>
<dbReference type="CDD" id="cd01614">
    <property type="entry name" value="EutN_CcmL"/>
    <property type="match status" value="1"/>
</dbReference>
<evidence type="ECO:0000256" key="2">
    <source>
        <dbReference type="ARBA" id="ARBA00024446"/>
    </source>
</evidence>
<dbReference type="GO" id="GO:0031469">
    <property type="term" value="C:bacterial microcompartment"/>
    <property type="evidence" value="ECO:0007669"/>
    <property type="project" value="UniProtKB-SubCell"/>
</dbReference>
<evidence type="ECO:0000313" key="3">
    <source>
        <dbReference type="EMBL" id="VAW84053.1"/>
    </source>
</evidence>
<name>A0A3B0Z774_9ZZZZ</name>
<accession>A0A3B0Z774</accession>
<dbReference type="PANTHER" id="PTHR36539">
    <property type="entry name" value="ETHANOLAMINE UTILIZATION PROTEIN EUTN"/>
    <property type="match status" value="1"/>
</dbReference>
<dbReference type="PROSITE" id="PS51932">
    <property type="entry name" value="BMV"/>
    <property type="match status" value="1"/>
</dbReference>
<dbReference type="EMBL" id="UOFO01000033">
    <property type="protein sequence ID" value="VAW84053.1"/>
    <property type="molecule type" value="Genomic_DNA"/>
</dbReference>
<evidence type="ECO:0000256" key="1">
    <source>
        <dbReference type="ARBA" id="ARBA00024322"/>
    </source>
</evidence>
<comment type="subcellular location">
    <subcellularLocation>
        <location evidence="1">Bacterial microcompartment</location>
    </subcellularLocation>
</comment>
<organism evidence="3">
    <name type="scientific">hydrothermal vent metagenome</name>
    <dbReference type="NCBI Taxonomy" id="652676"/>
    <lineage>
        <taxon>unclassified sequences</taxon>
        <taxon>metagenomes</taxon>
        <taxon>ecological metagenomes</taxon>
    </lineage>
</organism>
<dbReference type="Pfam" id="PF03319">
    <property type="entry name" value="EutN_CcmL"/>
    <property type="match status" value="1"/>
</dbReference>
<sequence>MEILQVVGSLVCTQRHPGLYQHSLRVLRAANGKTQVAVDLCGCREGNWVFVVSGSAGRYACGDPTVLTDLTVGGIIDCWDVDNDQLETI</sequence>
<dbReference type="PANTHER" id="PTHR36539:SF1">
    <property type="entry name" value="BACTERIAL MICROCOMPARTMENT SHELL VERTEX PROTEIN EUTN"/>
    <property type="match status" value="1"/>
</dbReference>
<gene>
    <name evidence="3" type="ORF">MNBD_GAMMA16-1467</name>
</gene>
<dbReference type="InterPro" id="IPR004992">
    <property type="entry name" value="EutN_CcmL"/>
</dbReference>
<proteinExistence type="predicted"/>
<dbReference type="InterPro" id="IPR036677">
    <property type="entry name" value="EutN_CcmL_sf"/>
</dbReference>
<dbReference type="Gene3D" id="2.40.50.220">
    <property type="entry name" value="EutN/Ccml"/>
    <property type="match status" value="1"/>
</dbReference>
<dbReference type="NCBIfam" id="TIGR02704">
    <property type="entry name" value="carboxysome_B"/>
    <property type="match status" value="1"/>
</dbReference>